<accession>A0A179HUZ8</accession>
<dbReference type="EMBL" id="LSBI01000002">
    <property type="protein sequence ID" value="OAQ93210.1"/>
    <property type="molecule type" value="Genomic_DNA"/>
</dbReference>
<comment type="caution">
    <text evidence="2">The sequence shown here is derived from an EMBL/GenBank/DDBJ whole genome shotgun (WGS) entry which is preliminary data.</text>
</comment>
<dbReference type="Proteomes" id="UP000078240">
    <property type="component" value="Unassembled WGS sequence"/>
</dbReference>
<reference evidence="2 3" key="1">
    <citation type="submission" date="2016-02" db="EMBL/GenBank/DDBJ databases">
        <title>Biosynthesis of antibiotic leucinostatins and their inhibition on Phytophthora in bio-control Purpureocillium lilacinum.</title>
        <authorList>
            <person name="Wang G."/>
            <person name="Liu Z."/>
            <person name="Lin R."/>
            <person name="Li E."/>
            <person name="Mao Z."/>
            <person name="Ling J."/>
            <person name="Yin W."/>
            <person name="Xie B."/>
        </authorList>
    </citation>
    <scope>NUCLEOTIDE SEQUENCE [LARGE SCALE GENOMIC DNA]</scope>
    <source>
        <strain evidence="1">PLBJ-1</strain>
        <strain evidence="2">PLFJ-1</strain>
    </source>
</reference>
<sequence length="68" mass="6764">MASVKKEVLGVGAWALATRHCCTMSGTACSCRLAGQAAHRIVIASGATVTSHAVPPGVSHGCVARSSS</sequence>
<dbReference type="AlphaFoldDB" id="A0A179HUZ8"/>
<dbReference type="PROSITE" id="PS51257">
    <property type="entry name" value="PROKAR_LIPOPROTEIN"/>
    <property type="match status" value="1"/>
</dbReference>
<dbReference type="Proteomes" id="UP000078340">
    <property type="component" value="Unassembled WGS sequence"/>
</dbReference>
<protein>
    <submittedName>
        <fullName evidence="2">Uncharacterized protein</fullName>
    </submittedName>
</protein>
<proteinExistence type="predicted"/>
<name>A0A179HUZ8_PURLI</name>
<dbReference type="EMBL" id="LSBH01000005">
    <property type="protein sequence ID" value="OAQ79036.1"/>
    <property type="molecule type" value="Genomic_DNA"/>
</dbReference>
<evidence type="ECO:0000313" key="3">
    <source>
        <dbReference type="Proteomes" id="UP000078340"/>
    </source>
</evidence>
<evidence type="ECO:0000313" key="2">
    <source>
        <dbReference type="EMBL" id="OAQ93210.1"/>
    </source>
</evidence>
<gene>
    <name evidence="1" type="ORF">VFPBJ_07157</name>
    <name evidence="2" type="ORF">VFPFJ_02371</name>
</gene>
<evidence type="ECO:0000313" key="1">
    <source>
        <dbReference type="EMBL" id="OAQ79036.1"/>
    </source>
</evidence>
<organism evidence="2 3">
    <name type="scientific">Purpureocillium lilacinum</name>
    <name type="common">Paecilomyces lilacinus</name>
    <dbReference type="NCBI Taxonomy" id="33203"/>
    <lineage>
        <taxon>Eukaryota</taxon>
        <taxon>Fungi</taxon>
        <taxon>Dikarya</taxon>
        <taxon>Ascomycota</taxon>
        <taxon>Pezizomycotina</taxon>
        <taxon>Sordariomycetes</taxon>
        <taxon>Hypocreomycetidae</taxon>
        <taxon>Hypocreales</taxon>
        <taxon>Ophiocordycipitaceae</taxon>
        <taxon>Purpureocillium</taxon>
    </lineage>
</organism>